<accession>A0A2D3TGH1</accession>
<sequence>MICVNQIKQGNRGSPSQKLRALNVLTVENLLSGVKNQPPAAKKDMTFSAVLATPAVHQNLMQ</sequence>
<gene>
    <name evidence="1" type="ORF">BJP43_11010</name>
</gene>
<keyword evidence="1" id="KW-0614">Plasmid</keyword>
<reference evidence="2" key="2">
    <citation type="submission" date="2017-11" db="EMBL/GenBank/DDBJ databases">
        <title>PacBio sequencing of new strain of the secondary endosymbiont Candidatus Hamiltonella defensa.</title>
        <authorList>
            <person name="Strand M.R."/>
            <person name="Oliver K."/>
        </authorList>
    </citation>
    <scope>NUCLEOTIDE SEQUENCE [LARGE SCALE GENOMIC DNA]</scope>
    <source>
        <strain evidence="2">ZA17</strain>
        <plasmid evidence="2">phdza17.3</plasmid>
    </source>
</reference>
<dbReference type="EMBL" id="CP017616">
    <property type="protein sequence ID" value="ATW34888.1"/>
    <property type="molecule type" value="Genomic_DNA"/>
</dbReference>
<name>A0A2D3TGH1_9ENTR</name>
<geneLocation type="plasmid" evidence="2">
    <name>phdza17.3</name>
</geneLocation>
<protein>
    <submittedName>
        <fullName evidence="1">Uncharacterized protein</fullName>
    </submittedName>
</protein>
<evidence type="ECO:0000313" key="1">
    <source>
        <dbReference type="EMBL" id="ATW34888.1"/>
    </source>
</evidence>
<evidence type="ECO:0000313" key="2">
    <source>
        <dbReference type="Proteomes" id="UP000229055"/>
    </source>
</evidence>
<proteinExistence type="predicted"/>
<organism evidence="1 2">
    <name type="scientific">Candidatus Williamhamiltonella defendens</name>
    <dbReference type="NCBI Taxonomy" id="138072"/>
    <lineage>
        <taxon>Bacteria</taxon>
        <taxon>Pseudomonadati</taxon>
        <taxon>Pseudomonadota</taxon>
        <taxon>Gammaproteobacteria</taxon>
        <taxon>Enterobacterales</taxon>
        <taxon>Enterobacteriaceae</taxon>
        <taxon>aphid secondary symbionts</taxon>
        <taxon>Candidatus Williamhamiltonella</taxon>
    </lineage>
</organism>
<dbReference type="AlphaFoldDB" id="A0A2D3TGH1"/>
<dbReference type="Proteomes" id="UP000229055">
    <property type="component" value="Plasmid pHDZA17.3"/>
</dbReference>
<reference evidence="2" key="1">
    <citation type="submission" date="2016-10" db="EMBL/GenBank/DDBJ databases">
        <authorList>
            <person name="Chevignon G."/>
        </authorList>
    </citation>
    <scope>NUCLEOTIDE SEQUENCE [LARGE SCALE GENOMIC DNA]</scope>
    <source>
        <strain evidence="2">ZA17</strain>
        <plasmid evidence="2">phdza17.3</plasmid>
    </source>
</reference>